<accession>A0A2P2QNH8</accession>
<evidence type="ECO:0000313" key="1">
    <source>
        <dbReference type="EMBL" id="MBX68569.1"/>
    </source>
</evidence>
<sequence length="28" mass="3272">MSSIKPLNAQFPGEFFSKFSVLHHMLMF</sequence>
<reference evidence="1" key="1">
    <citation type="submission" date="2018-02" db="EMBL/GenBank/DDBJ databases">
        <title>Rhizophora mucronata_Transcriptome.</title>
        <authorList>
            <person name="Meera S.P."/>
            <person name="Sreeshan A."/>
            <person name="Augustine A."/>
        </authorList>
    </citation>
    <scope>NUCLEOTIDE SEQUENCE</scope>
    <source>
        <tissue evidence="1">Leaf</tissue>
    </source>
</reference>
<dbReference type="EMBL" id="GGEC01088085">
    <property type="protein sequence ID" value="MBX68569.1"/>
    <property type="molecule type" value="Transcribed_RNA"/>
</dbReference>
<organism evidence="1">
    <name type="scientific">Rhizophora mucronata</name>
    <name type="common">Asiatic mangrove</name>
    <dbReference type="NCBI Taxonomy" id="61149"/>
    <lineage>
        <taxon>Eukaryota</taxon>
        <taxon>Viridiplantae</taxon>
        <taxon>Streptophyta</taxon>
        <taxon>Embryophyta</taxon>
        <taxon>Tracheophyta</taxon>
        <taxon>Spermatophyta</taxon>
        <taxon>Magnoliopsida</taxon>
        <taxon>eudicotyledons</taxon>
        <taxon>Gunneridae</taxon>
        <taxon>Pentapetalae</taxon>
        <taxon>rosids</taxon>
        <taxon>fabids</taxon>
        <taxon>Malpighiales</taxon>
        <taxon>Rhizophoraceae</taxon>
        <taxon>Rhizophora</taxon>
    </lineage>
</organism>
<name>A0A2P2QNH8_RHIMU</name>
<proteinExistence type="predicted"/>
<dbReference type="AlphaFoldDB" id="A0A2P2QNH8"/>
<protein>
    <submittedName>
        <fullName evidence="1">Uncharacterized protein</fullName>
    </submittedName>
</protein>